<evidence type="ECO:0000313" key="2">
    <source>
        <dbReference type="EMBL" id="KAL1405637.1"/>
    </source>
</evidence>
<feature type="region of interest" description="Disordered" evidence="1">
    <location>
        <begin position="100"/>
        <end position="121"/>
    </location>
</feature>
<dbReference type="GeneID" id="95990319"/>
<accession>A0ABR3PU30</accession>
<evidence type="ECO:0000256" key="1">
    <source>
        <dbReference type="SAM" id="MobiDB-lite"/>
    </source>
</evidence>
<dbReference type="Proteomes" id="UP001565368">
    <property type="component" value="Unassembled WGS sequence"/>
</dbReference>
<protein>
    <recommendedName>
        <fullName evidence="4">VOC domain-containing protein</fullName>
    </recommendedName>
</protein>
<dbReference type="PANTHER" id="PTHR39175">
    <property type="entry name" value="FAMILY PROTEIN, PUTATIVE (AFU_ORTHOLOGUE AFUA_3G15060)-RELATED"/>
    <property type="match status" value="1"/>
</dbReference>
<dbReference type="Gene3D" id="3.10.180.10">
    <property type="entry name" value="2,3-Dihydroxybiphenyl 1,2-Dioxygenase, domain 1"/>
    <property type="match status" value="1"/>
</dbReference>
<organism evidence="2 3">
    <name type="scientific">Vanrija albida</name>
    <dbReference type="NCBI Taxonomy" id="181172"/>
    <lineage>
        <taxon>Eukaryota</taxon>
        <taxon>Fungi</taxon>
        <taxon>Dikarya</taxon>
        <taxon>Basidiomycota</taxon>
        <taxon>Agaricomycotina</taxon>
        <taxon>Tremellomycetes</taxon>
        <taxon>Trichosporonales</taxon>
        <taxon>Trichosporonaceae</taxon>
        <taxon>Vanrija</taxon>
    </lineage>
</organism>
<name>A0ABR3PU30_9TREE</name>
<sequence>MTAAYTPYAIQHINLSVPAGTLHLAEEFYGGVIGFPSDPVPSLQRDSLRWFRVGAGPQQIHISFDAPTRPDTRAHPCFSLPSPEALNALQTRIWEHRAKGGPAAALDADRPGQENSGSKGVEYPTRFFARDYAGNRLEFNVHPQA</sequence>
<dbReference type="InterPro" id="IPR029068">
    <property type="entry name" value="Glyas_Bleomycin-R_OHBP_Dase"/>
</dbReference>
<dbReference type="RefSeq" id="XP_069205581.1">
    <property type="nucleotide sequence ID" value="XM_069357644.1"/>
</dbReference>
<keyword evidence="3" id="KW-1185">Reference proteome</keyword>
<dbReference type="EMBL" id="JBBXJM010000007">
    <property type="protein sequence ID" value="KAL1405637.1"/>
    <property type="molecule type" value="Genomic_DNA"/>
</dbReference>
<reference evidence="2 3" key="1">
    <citation type="submission" date="2023-08" db="EMBL/GenBank/DDBJ databases">
        <title>Annotated Genome Sequence of Vanrija albida AlHP1.</title>
        <authorList>
            <person name="Herzog R."/>
        </authorList>
    </citation>
    <scope>NUCLEOTIDE SEQUENCE [LARGE SCALE GENOMIC DNA]</scope>
    <source>
        <strain evidence="2 3">AlHP1</strain>
    </source>
</reference>
<gene>
    <name evidence="2" type="ORF">Q8F55_009276</name>
</gene>
<dbReference type="PANTHER" id="PTHR39175:SF1">
    <property type="entry name" value="FAMILY PROTEIN, PUTATIVE (AFU_ORTHOLOGUE AFUA_3G15060)-RELATED"/>
    <property type="match status" value="1"/>
</dbReference>
<comment type="caution">
    <text evidence="2">The sequence shown here is derived from an EMBL/GenBank/DDBJ whole genome shotgun (WGS) entry which is preliminary data.</text>
</comment>
<proteinExistence type="predicted"/>
<evidence type="ECO:0008006" key="4">
    <source>
        <dbReference type="Google" id="ProtNLM"/>
    </source>
</evidence>
<evidence type="ECO:0000313" key="3">
    <source>
        <dbReference type="Proteomes" id="UP001565368"/>
    </source>
</evidence>
<dbReference type="SUPFAM" id="SSF54593">
    <property type="entry name" value="Glyoxalase/Bleomycin resistance protein/Dihydroxybiphenyl dioxygenase"/>
    <property type="match status" value="1"/>
</dbReference>